<dbReference type="EMBL" id="FMBK01000001">
    <property type="protein sequence ID" value="SCC70679.1"/>
    <property type="molecule type" value="Genomic_DNA"/>
</dbReference>
<dbReference type="Pfam" id="PF00355">
    <property type="entry name" value="Rieske"/>
    <property type="match status" value="1"/>
</dbReference>
<evidence type="ECO:0000313" key="9">
    <source>
        <dbReference type="Proteomes" id="UP000243661"/>
    </source>
</evidence>
<dbReference type="InterPro" id="IPR050584">
    <property type="entry name" value="Cholesterol_7-desaturase"/>
</dbReference>
<reference evidence="8 9" key="1">
    <citation type="submission" date="2016-08" db="EMBL/GenBank/DDBJ databases">
        <authorList>
            <person name="Seilhamer J.J."/>
        </authorList>
    </citation>
    <scope>NUCLEOTIDE SEQUENCE [LARGE SCALE GENOMIC DNA]</scope>
    <source>
        <strain evidence="8 9">ANC 4874</strain>
    </source>
</reference>
<dbReference type="GO" id="GO:0051537">
    <property type="term" value="F:2 iron, 2 sulfur cluster binding"/>
    <property type="evidence" value="ECO:0007669"/>
    <property type="project" value="UniProtKB-KW"/>
</dbReference>
<evidence type="ECO:0000313" key="8">
    <source>
        <dbReference type="EMBL" id="SCC70679.1"/>
    </source>
</evidence>
<dbReference type="EMBL" id="JBJXCW010000002">
    <property type="protein sequence ID" value="MFN0296593.1"/>
    <property type="molecule type" value="Genomic_DNA"/>
</dbReference>
<dbReference type="PROSITE" id="PS51296">
    <property type="entry name" value="RIESKE"/>
    <property type="match status" value="1"/>
</dbReference>
<dbReference type="InterPro" id="IPR044043">
    <property type="entry name" value="VanA_C_cat"/>
</dbReference>
<dbReference type="Pfam" id="PF19112">
    <property type="entry name" value="VanA_C"/>
    <property type="match status" value="1"/>
</dbReference>
<keyword evidence="3" id="KW-0560">Oxidoreductase</keyword>
<evidence type="ECO:0000313" key="10">
    <source>
        <dbReference type="Proteomes" id="UP001632339"/>
    </source>
</evidence>
<evidence type="ECO:0000256" key="3">
    <source>
        <dbReference type="ARBA" id="ARBA00023002"/>
    </source>
</evidence>
<dbReference type="GO" id="GO:0032259">
    <property type="term" value="P:methylation"/>
    <property type="evidence" value="ECO:0007669"/>
    <property type="project" value="UniProtKB-KW"/>
</dbReference>
<evidence type="ECO:0000313" key="7">
    <source>
        <dbReference type="EMBL" id="MFN0296593.1"/>
    </source>
</evidence>
<dbReference type="AlphaFoldDB" id="A0A1C4GR72"/>
<keyword evidence="8" id="KW-0503">Monooxygenase</keyword>
<evidence type="ECO:0000256" key="1">
    <source>
        <dbReference type="ARBA" id="ARBA00022714"/>
    </source>
</evidence>
<organism evidence="8 9">
    <name type="scientific">Acinetobacter albensis</name>
    <dbReference type="NCBI Taxonomy" id="1673609"/>
    <lineage>
        <taxon>Bacteria</taxon>
        <taxon>Pseudomonadati</taxon>
        <taxon>Pseudomonadota</taxon>
        <taxon>Gammaproteobacteria</taxon>
        <taxon>Moraxellales</taxon>
        <taxon>Moraxellaceae</taxon>
        <taxon>Acinetobacter</taxon>
    </lineage>
</organism>
<keyword evidence="8" id="KW-0489">Methyltransferase</keyword>
<dbReference type="SUPFAM" id="SSF55961">
    <property type="entry name" value="Bet v1-like"/>
    <property type="match status" value="1"/>
</dbReference>
<keyword evidence="4" id="KW-0408">Iron</keyword>
<evidence type="ECO:0000259" key="6">
    <source>
        <dbReference type="PROSITE" id="PS51296"/>
    </source>
</evidence>
<dbReference type="InterPro" id="IPR036922">
    <property type="entry name" value="Rieske_2Fe-2S_sf"/>
</dbReference>
<evidence type="ECO:0000256" key="4">
    <source>
        <dbReference type="ARBA" id="ARBA00023004"/>
    </source>
</evidence>
<dbReference type="GO" id="GO:0046872">
    <property type="term" value="F:metal ion binding"/>
    <property type="evidence" value="ECO:0007669"/>
    <property type="project" value="UniProtKB-KW"/>
</dbReference>
<evidence type="ECO:0000256" key="2">
    <source>
        <dbReference type="ARBA" id="ARBA00022723"/>
    </source>
</evidence>
<dbReference type="GO" id="GO:0008168">
    <property type="term" value="F:methyltransferase activity"/>
    <property type="evidence" value="ECO:0007669"/>
    <property type="project" value="UniProtKB-KW"/>
</dbReference>
<dbReference type="Gene3D" id="2.102.10.10">
    <property type="entry name" value="Rieske [2Fe-2S] iron-sulphur domain"/>
    <property type="match status" value="1"/>
</dbReference>
<dbReference type="Proteomes" id="UP001632339">
    <property type="component" value="Unassembled WGS sequence"/>
</dbReference>
<keyword evidence="10" id="KW-1185">Reference proteome</keyword>
<evidence type="ECO:0000256" key="5">
    <source>
        <dbReference type="ARBA" id="ARBA00023014"/>
    </source>
</evidence>
<keyword evidence="5" id="KW-0411">Iron-sulfur</keyword>
<dbReference type="PANTHER" id="PTHR21266:SF60">
    <property type="entry name" value="3-KETOSTEROID-9-ALPHA-MONOOXYGENASE, OXYGENASE COMPONENT"/>
    <property type="match status" value="1"/>
</dbReference>
<feature type="domain" description="Rieske" evidence="6">
    <location>
        <begin position="9"/>
        <end position="110"/>
    </location>
</feature>
<name>A0A1C4GR72_9GAMM</name>
<accession>A0A1C4GR72</accession>
<dbReference type="Gene3D" id="3.90.380.10">
    <property type="entry name" value="Naphthalene 1,2-dioxygenase Alpha Subunit, Chain A, domain 1"/>
    <property type="match status" value="1"/>
</dbReference>
<keyword evidence="8" id="KW-0808">Transferase</keyword>
<dbReference type="GO" id="GO:0004497">
    <property type="term" value="F:monooxygenase activity"/>
    <property type="evidence" value="ECO:0007669"/>
    <property type="project" value="UniProtKB-KW"/>
</dbReference>
<dbReference type="CDD" id="cd08878">
    <property type="entry name" value="RHO_alpha_C_DMO-like"/>
    <property type="match status" value="1"/>
</dbReference>
<protein>
    <submittedName>
        <fullName evidence="7">Rieske 2Fe-2S domain-containing protein</fullName>
    </submittedName>
    <submittedName>
        <fullName evidence="8">Vanillate O-demethylase monooxygenase subunit</fullName>
    </submittedName>
</protein>
<reference evidence="7 10" key="2">
    <citation type="submission" date="2024-12" db="EMBL/GenBank/DDBJ databases">
        <title>C001-4G Acinetobacter sp. assembled genome.</title>
        <authorList>
            <person name="D'Arcy K."/>
            <person name="Kingdon A.D.H."/>
            <person name="Breen A."/>
            <person name="Mckeown C."/>
            <person name="Allman E."/>
            <person name="Sharma P."/>
            <person name="Mcleman A."/>
            <person name="Roberts A.P."/>
        </authorList>
    </citation>
    <scope>NUCLEOTIDE SEQUENCE [LARGE SCALE GENOMIC DNA]</scope>
    <source>
        <strain evidence="7 10">C1-4G</strain>
    </source>
</reference>
<sequence length="349" mass="40000">MSRYLRNTWYPLTWSSNVERSLKRHTVIEEDIVVYRKVNGEVAALSDACPHRLAPLSIGRLIGDSIECGYHGMTFDCSGQCEKIPGQRRIPSNLQVRSYPVTENMGMVWIWMGDEEKADKSKVFDLKEFHDPKYSYVLGDALHVDANYLNLADNLCDPSHVAFVHQSTLSNKEHGEVPVHHERLEDRVVTWRWINDSPLIPVFKGLVDFGGNVDRWHYYHYFAPSVAMIDFGSAPTGTGAEQGNRDNCIQMFACHFITPIDERTCIQHWLCVKNIPSDPEKDAKLLAGLRMAFDEDKAVLQAIQKNEDKLVDFKRVRIAIDVSTVKMRQMLQEMIEEEQLESIPFTEVV</sequence>
<dbReference type="PANTHER" id="PTHR21266">
    <property type="entry name" value="IRON-SULFUR DOMAIN CONTAINING PROTEIN"/>
    <property type="match status" value="1"/>
</dbReference>
<gene>
    <name evidence="7" type="ORF">ACKVE0_03465</name>
    <name evidence="8" type="ORF">GA0116959_10111</name>
</gene>
<proteinExistence type="predicted"/>
<dbReference type="RefSeq" id="WP_092716960.1">
    <property type="nucleotide sequence ID" value="NZ_FMBK01000001.1"/>
</dbReference>
<dbReference type="Proteomes" id="UP000243661">
    <property type="component" value="Unassembled WGS sequence"/>
</dbReference>
<dbReference type="InterPro" id="IPR017941">
    <property type="entry name" value="Rieske_2Fe-2S"/>
</dbReference>
<dbReference type="OrthoDB" id="9769355at2"/>
<dbReference type="SUPFAM" id="SSF50022">
    <property type="entry name" value="ISP domain"/>
    <property type="match status" value="1"/>
</dbReference>
<keyword evidence="1" id="KW-0001">2Fe-2S</keyword>
<keyword evidence="2" id="KW-0479">Metal-binding</keyword>